<organism evidence="1">
    <name type="scientific">marine sediment metagenome</name>
    <dbReference type="NCBI Taxonomy" id="412755"/>
    <lineage>
        <taxon>unclassified sequences</taxon>
        <taxon>metagenomes</taxon>
        <taxon>ecological metagenomes</taxon>
    </lineage>
</organism>
<accession>A0A0F9NZB5</accession>
<dbReference type="AlphaFoldDB" id="A0A0F9NZB5"/>
<gene>
    <name evidence="1" type="ORF">LCGC14_1200910</name>
</gene>
<reference evidence="1" key="1">
    <citation type="journal article" date="2015" name="Nature">
        <title>Complex archaea that bridge the gap between prokaryotes and eukaryotes.</title>
        <authorList>
            <person name="Spang A."/>
            <person name="Saw J.H."/>
            <person name="Jorgensen S.L."/>
            <person name="Zaremba-Niedzwiedzka K."/>
            <person name="Martijn J."/>
            <person name="Lind A.E."/>
            <person name="van Eijk R."/>
            <person name="Schleper C."/>
            <person name="Guy L."/>
            <person name="Ettema T.J."/>
        </authorList>
    </citation>
    <scope>NUCLEOTIDE SEQUENCE</scope>
</reference>
<evidence type="ECO:0000313" key="1">
    <source>
        <dbReference type="EMBL" id="KKM94185.1"/>
    </source>
</evidence>
<name>A0A0F9NZB5_9ZZZZ</name>
<sequence>MTRTTASRRGRAKRVKERTSSEKCVMCGEPAILLQHWGLGKVMINDESGRDCEEAKCTPYCRTHGLGKRAG</sequence>
<comment type="caution">
    <text evidence="1">The sequence shown here is derived from an EMBL/GenBank/DDBJ whole genome shotgun (WGS) entry which is preliminary data.</text>
</comment>
<dbReference type="EMBL" id="LAZR01006170">
    <property type="protein sequence ID" value="KKM94185.1"/>
    <property type="molecule type" value="Genomic_DNA"/>
</dbReference>
<protein>
    <submittedName>
        <fullName evidence="1">Uncharacterized protein</fullName>
    </submittedName>
</protein>
<proteinExistence type="predicted"/>